<gene>
    <name evidence="1" type="ORF">E4184_00105</name>
</gene>
<evidence type="ECO:0000313" key="2">
    <source>
        <dbReference type="Proteomes" id="UP000501427"/>
    </source>
</evidence>
<protein>
    <submittedName>
        <fullName evidence="1">Uncharacterized protein</fullName>
    </submittedName>
</protein>
<dbReference type="RefSeq" id="WP_069784777.1">
    <property type="nucleotide sequence ID" value="NZ_CAWPJG010000001.1"/>
</dbReference>
<name>A0A6M4Y4C4_AERME</name>
<accession>A0A6M4Y4C4</accession>
<dbReference type="EMBL" id="CP038441">
    <property type="protein sequence ID" value="QJT20058.1"/>
    <property type="molecule type" value="Genomic_DNA"/>
</dbReference>
<sequence length="109" mass="12796">MKTKVINIDYTQFFSFDEILLRFKRAKSEETLDTMYRGALKKAHDNLQGRELFQALIAIERALDKCQQDFDSSQIGMARKANHALKQAQDPCKKYSPEDEFRRLLSYID</sequence>
<evidence type="ECO:0000313" key="1">
    <source>
        <dbReference type="EMBL" id="QJT20058.1"/>
    </source>
</evidence>
<dbReference type="Proteomes" id="UP000501427">
    <property type="component" value="Chromosome"/>
</dbReference>
<proteinExistence type="predicted"/>
<organism evidence="1 2">
    <name type="scientific">Aeromonas media</name>
    <dbReference type="NCBI Taxonomy" id="651"/>
    <lineage>
        <taxon>Bacteria</taxon>
        <taxon>Pseudomonadati</taxon>
        <taxon>Pseudomonadota</taxon>
        <taxon>Gammaproteobacteria</taxon>
        <taxon>Aeromonadales</taxon>
        <taxon>Aeromonadaceae</taxon>
        <taxon>Aeromonas</taxon>
    </lineage>
</organism>
<reference evidence="1 2" key="1">
    <citation type="submission" date="2019-03" db="EMBL/GenBank/DDBJ databases">
        <title>Novel transposon Tn6433 accelerates the dissemination of tet(E) in Aeromonas from aerobic biofilm under oxytetracycline stress.</title>
        <authorList>
            <person name="Shi Y."/>
            <person name="Tian Z."/>
            <person name="Zhang Y."/>
            <person name="Zhang H."/>
            <person name="Yang M."/>
        </authorList>
    </citation>
    <scope>NUCLEOTIDE SEQUENCE [LARGE SCALE GENOMIC DNA]</scope>
    <source>
        <strain evidence="1 2">T0.1-19</strain>
    </source>
</reference>
<dbReference type="AlphaFoldDB" id="A0A6M4Y4C4"/>